<dbReference type="Proteomes" id="UP000051260">
    <property type="component" value="Unassembled WGS sequence"/>
</dbReference>
<reference evidence="2" key="1">
    <citation type="submission" date="2015-09" db="EMBL/GenBank/DDBJ databases">
        <authorList>
            <person name="Rodrigo-Torres L."/>
            <person name="Arahal D.R."/>
        </authorList>
    </citation>
    <scope>NUCLEOTIDE SEQUENCE [LARGE SCALE GENOMIC DNA]</scope>
    <source>
        <strain evidence="2">CECT 5091</strain>
    </source>
</reference>
<evidence type="ECO:0000313" key="2">
    <source>
        <dbReference type="Proteomes" id="UP000051260"/>
    </source>
</evidence>
<accession>A0A0P1IZC7</accession>
<evidence type="ECO:0000313" key="1">
    <source>
        <dbReference type="EMBL" id="CUK15408.1"/>
    </source>
</evidence>
<sequence length="172" mass="19258">MPRLTILAMFLLSACSSGSSKIDSESDLARYPRSVFEEQGLHSRYSNATSLDYTTKHGTQVEYTSSDGRAFLWYPGNSRLVIGRWRTETDKHGSGRICFKYPSSSYNPVTQTYGGSWSCVRAADYIWGEEEYARGDPLNLSSRNMPFVMPREKKLTFSKIGKIAGVGINPSL</sequence>
<dbReference type="EMBL" id="CYUD01000014">
    <property type="protein sequence ID" value="CUK15408.1"/>
    <property type="molecule type" value="Genomic_DNA"/>
</dbReference>
<keyword evidence="2" id="KW-1185">Reference proteome</keyword>
<dbReference type="PROSITE" id="PS51257">
    <property type="entry name" value="PROKAR_LIPOPROTEIN"/>
    <property type="match status" value="1"/>
</dbReference>
<name>A0A0P1IZC7_9RHOB</name>
<proteinExistence type="predicted"/>
<protein>
    <submittedName>
        <fullName evidence="1">Uncharacterized protein</fullName>
    </submittedName>
</protein>
<organism evidence="1 2">
    <name type="scientific">Ruegeria denitrificans</name>
    <dbReference type="NCBI Taxonomy" id="1715692"/>
    <lineage>
        <taxon>Bacteria</taxon>
        <taxon>Pseudomonadati</taxon>
        <taxon>Pseudomonadota</taxon>
        <taxon>Alphaproteobacteria</taxon>
        <taxon>Rhodobacterales</taxon>
        <taxon>Roseobacteraceae</taxon>
        <taxon>Ruegeria</taxon>
    </lineage>
</organism>
<dbReference type="AlphaFoldDB" id="A0A0P1IZC7"/>
<gene>
    <name evidence="1" type="ORF">RUE5091_03880</name>
</gene>